<accession>A0A0D2AS61</accession>
<evidence type="ECO:0000259" key="1">
    <source>
        <dbReference type="Pfam" id="PF00155"/>
    </source>
</evidence>
<dbReference type="InterPro" id="IPR015424">
    <property type="entry name" value="PyrdxlP-dep_Trfase"/>
</dbReference>
<dbReference type="Pfam" id="PF00155">
    <property type="entry name" value="Aminotran_1_2"/>
    <property type="match status" value="1"/>
</dbReference>
<dbReference type="Gene3D" id="3.40.640.10">
    <property type="entry name" value="Type I PLP-dependent aspartate aminotransferase-like (Major domain)"/>
    <property type="match status" value="1"/>
</dbReference>
<name>A0A0D2AS61_9EURO</name>
<dbReference type="InterPro" id="IPR004839">
    <property type="entry name" value="Aminotransferase_I/II_large"/>
</dbReference>
<dbReference type="AlphaFoldDB" id="A0A0D2AS61"/>
<dbReference type="HOGENOM" id="CLU_017584_4_4_1"/>
<keyword evidence="3" id="KW-1185">Reference proteome</keyword>
<feature type="domain" description="Aminotransferase class I/classII large" evidence="1">
    <location>
        <begin position="85"/>
        <end position="408"/>
    </location>
</feature>
<dbReference type="PANTHER" id="PTHR43510">
    <property type="entry name" value="AMINOTRANSFERASE FUNCTION, HYPOTHETICAL (EUROFUNG)"/>
    <property type="match status" value="1"/>
</dbReference>
<dbReference type="RefSeq" id="XP_016262952.1">
    <property type="nucleotide sequence ID" value="XM_016407348.1"/>
</dbReference>
<dbReference type="Gene3D" id="3.90.1150.10">
    <property type="entry name" value="Aspartate Aminotransferase, domain 1"/>
    <property type="match status" value="1"/>
</dbReference>
<dbReference type="CDD" id="cd00609">
    <property type="entry name" value="AAT_like"/>
    <property type="match status" value="1"/>
</dbReference>
<evidence type="ECO:0000313" key="2">
    <source>
        <dbReference type="EMBL" id="KIW42736.1"/>
    </source>
</evidence>
<dbReference type="InterPro" id="IPR015421">
    <property type="entry name" value="PyrdxlP-dep_Trfase_major"/>
</dbReference>
<protein>
    <recommendedName>
        <fullName evidence="1">Aminotransferase class I/classII large domain-containing protein</fullName>
    </recommendedName>
</protein>
<dbReference type="VEuPathDB" id="FungiDB:PV06_06253"/>
<gene>
    <name evidence="2" type="ORF">PV06_06253</name>
</gene>
<reference evidence="2 3" key="1">
    <citation type="submission" date="2015-01" db="EMBL/GenBank/DDBJ databases">
        <title>The Genome Sequence of Exophiala oligosperma CBS72588.</title>
        <authorList>
            <consortium name="The Broad Institute Genomics Platform"/>
            <person name="Cuomo C."/>
            <person name="de Hoog S."/>
            <person name="Gorbushina A."/>
            <person name="Stielow B."/>
            <person name="Teixiera M."/>
            <person name="Abouelleil A."/>
            <person name="Chapman S.B."/>
            <person name="Priest M."/>
            <person name="Young S.K."/>
            <person name="Wortman J."/>
            <person name="Nusbaum C."/>
            <person name="Birren B."/>
        </authorList>
    </citation>
    <scope>NUCLEOTIDE SEQUENCE [LARGE SCALE GENOMIC DNA]</scope>
    <source>
        <strain evidence="2 3">CBS 72588</strain>
    </source>
</reference>
<dbReference type="STRING" id="215243.A0A0D2AS61"/>
<dbReference type="GO" id="GO:0030170">
    <property type="term" value="F:pyridoxal phosphate binding"/>
    <property type="evidence" value="ECO:0007669"/>
    <property type="project" value="InterPro"/>
</dbReference>
<dbReference type="SUPFAM" id="SSF53383">
    <property type="entry name" value="PLP-dependent transferases"/>
    <property type="match status" value="1"/>
</dbReference>
<dbReference type="PANTHER" id="PTHR43510:SF1">
    <property type="entry name" value="AMINOTRANSFERASE FUNCTION, HYPOTHETICAL (EUROFUNG)"/>
    <property type="match status" value="1"/>
</dbReference>
<dbReference type="InterPro" id="IPR015422">
    <property type="entry name" value="PyrdxlP-dep_Trfase_small"/>
</dbReference>
<dbReference type="EMBL" id="KN847336">
    <property type="protein sequence ID" value="KIW42736.1"/>
    <property type="molecule type" value="Genomic_DNA"/>
</dbReference>
<sequence length="427" mass="47019">MRDRDQLFSSHTFFCLLKICTMADSSSSMPPEWNRWQHDSAKYDLFSPSVSPISVAELFEVSEDRTGSKQQLALDDVRLNDDESPLGHAQLRKNLASLYSARSAGVTHENIRITNAAASANYAVLSALLSKGDHAICQHPIDNVLFGALESLDIEVALWEAEPAKKWQLDVQDLKDVIKENTKLIVIQSPCDPTGTVVSKSKLEALIEVAQEKDIIILADESYRPLFHSLSPSDEDFPPSAINMGYRKVIVTGTINHAYSLPGTKAGWIACKDKEILEACQPTQIRIASAPSRLDELVAAEALSDRCIHALLGRNIRLCQTNLELLQGFIEEHSWSVSWVKPQAGTTAMLKFHKMGKPVDDVAFCAALLKEAGIFLCPASTTFGNSKSYRGFIRIAFGAPTSQFKAALAAWTSFMEAYESVPTVSQK</sequence>
<dbReference type="Proteomes" id="UP000053342">
    <property type="component" value="Unassembled WGS sequence"/>
</dbReference>
<dbReference type="GeneID" id="27358327"/>
<proteinExistence type="predicted"/>
<dbReference type="OrthoDB" id="7042322at2759"/>
<organism evidence="2 3">
    <name type="scientific">Exophiala oligosperma</name>
    <dbReference type="NCBI Taxonomy" id="215243"/>
    <lineage>
        <taxon>Eukaryota</taxon>
        <taxon>Fungi</taxon>
        <taxon>Dikarya</taxon>
        <taxon>Ascomycota</taxon>
        <taxon>Pezizomycotina</taxon>
        <taxon>Eurotiomycetes</taxon>
        <taxon>Chaetothyriomycetidae</taxon>
        <taxon>Chaetothyriales</taxon>
        <taxon>Herpotrichiellaceae</taxon>
        <taxon>Exophiala</taxon>
    </lineage>
</organism>
<evidence type="ECO:0000313" key="3">
    <source>
        <dbReference type="Proteomes" id="UP000053342"/>
    </source>
</evidence>